<sequence>MVLPATSDGAMVKTRSKVQGRQPTTMKTRKVRKKGPVSTADVKKIKLMDEVLGIEPIHFTDEESVDEGDGHEPDADLFQAPLSPKSSLPSIQRQEEIRSDFATFMEANAQCNSNISQGTSPIPPILRSGNIQRNLDNSFKNLEKEKVKITDEDIEEEVNFWNSAIVCYVLGANPPLFVIDGFARRVWKDRIDKILEETDMEATNENSNEIDGSGLKKMVNTRGGGDPPLSNG</sequence>
<dbReference type="Gramene" id="evm.model.10.349">
    <property type="protein sequence ID" value="cds.evm.model.10.349"/>
    <property type="gene ID" value="evm.TU.10.349"/>
</dbReference>
<dbReference type="EnsemblPlants" id="evm.model.10.349">
    <property type="protein sequence ID" value="cds.evm.model.10.349"/>
    <property type="gene ID" value="evm.TU.10.349"/>
</dbReference>
<reference evidence="2" key="1">
    <citation type="submission" date="2021-03" db="UniProtKB">
        <authorList>
            <consortium name="EnsemblPlants"/>
        </authorList>
    </citation>
    <scope>IDENTIFICATION</scope>
</reference>
<organism evidence="2 3">
    <name type="scientific">Cannabis sativa</name>
    <name type="common">Hemp</name>
    <name type="synonym">Marijuana</name>
    <dbReference type="NCBI Taxonomy" id="3483"/>
    <lineage>
        <taxon>Eukaryota</taxon>
        <taxon>Viridiplantae</taxon>
        <taxon>Streptophyta</taxon>
        <taxon>Embryophyta</taxon>
        <taxon>Tracheophyta</taxon>
        <taxon>Spermatophyta</taxon>
        <taxon>Magnoliopsida</taxon>
        <taxon>eudicotyledons</taxon>
        <taxon>Gunneridae</taxon>
        <taxon>Pentapetalae</taxon>
        <taxon>rosids</taxon>
        <taxon>fabids</taxon>
        <taxon>Rosales</taxon>
        <taxon>Cannabaceae</taxon>
        <taxon>Cannabis</taxon>
    </lineage>
</organism>
<evidence type="ECO:0000313" key="3">
    <source>
        <dbReference type="Proteomes" id="UP000596661"/>
    </source>
</evidence>
<feature type="compositionally biased region" description="Polar residues" evidence="1">
    <location>
        <begin position="17"/>
        <end position="26"/>
    </location>
</feature>
<evidence type="ECO:0000313" key="2">
    <source>
        <dbReference type="EnsemblPlants" id="cds.evm.model.10.349"/>
    </source>
</evidence>
<dbReference type="AlphaFoldDB" id="A0A803QNG1"/>
<feature type="region of interest" description="Disordered" evidence="1">
    <location>
        <begin position="1"/>
        <end position="38"/>
    </location>
</feature>
<dbReference type="Proteomes" id="UP000596661">
    <property type="component" value="Unassembled WGS sequence"/>
</dbReference>
<evidence type="ECO:0000256" key="1">
    <source>
        <dbReference type="SAM" id="MobiDB-lite"/>
    </source>
</evidence>
<accession>A0A803QNG1</accession>
<feature type="region of interest" description="Disordered" evidence="1">
    <location>
        <begin position="202"/>
        <end position="232"/>
    </location>
</feature>
<protein>
    <submittedName>
        <fullName evidence="2">Uncharacterized protein</fullName>
    </submittedName>
</protein>
<dbReference type="EMBL" id="UZAU01000796">
    <property type="status" value="NOT_ANNOTATED_CDS"/>
    <property type="molecule type" value="Genomic_DNA"/>
</dbReference>
<name>A0A803QNG1_CANSA</name>
<proteinExistence type="predicted"/>
<keyword evidence="3" id="KW-1185">Reference proteome</keyword>